<keyword evidence="2 8" id="KW-0812">Transmembrane</keyword>
<feature type="compositionally biased region" description="Low complexity" evidence="7">
    <location>
        <begin position="25"/>
        <end position="36"/>
    </location>
</feature>
<proteinExistence type="predicted"/>
<keyword evidence="4 8" id="KW-1133">Transmembrane helix</keyword>
<feature type="transmembrane region" description="Helical" evidence="8">
    <location>
        <begin position="388"/>
        <end position="408"/>
    </location>
</feature>
<dbReference type="Pfam" id="PF06775">
    <property type="entry name" value="Seipin"/>
    <property type="match status" value="1"/>
</dbReference>
<sequence length="412" mass="45780">MLGLRRRRGKAVASETPAPVEDTSSEVSTSRSSRSSVRGFWWSSGKVFDQAIDDRDSSLTTVSSTTIDSQEAVESLRRARKRRFKRTITLLAVLLLGIALVPFSVSCTFFPLYGYLKLFTRTNFRVPIEFVPLGENYTLVAQATLPSDRFYYSKSISASLNMVLPESDGNFATNSFKVFMDVENLAGETVGSYASVTSMRFRSSTIRTLRAWILLVPLLSGLTVRIWQVASPAPALNSPLLIAGLLAPLQQSRQSEYQTVRMTFAERLPFTAPTPPVKTIAHLHVQPSQIRISEAVLEIQLHRSAFPILALTEFRGLLATGLVLVWTVSFVSLLVFSLAVFYLVKSNIAPYIDFYREPSLLAVSSRFLFTVVLLLSLNELLICKSLQAAGMVLPLYLLLPVRIVISLIQNLT</sequence>
<evidence type="ECO:0000313" key="9">
    <source>
        <dbReference type="EMBL" id="CAE0059244.1"/>
    </source>
</evidence>
<evidence type="ECO:0008006" key="10">
    <source>
        <dbReference type="Google" id="ProtNLM"/>
    </source>
</evidence>
<feature type="transmembrane region" description="Helical" evidence="8">
    <location>
        <begin position="87"/>
        <end position="113"/>
    </location>
</feature>
<evidence type="ECO:0000256" key="1">
    <source>
        <dbReference type="ARBA" id="ARBA00004477"/>
    </source>
</evidence>
<evidence type="ECO:0000256" key="8">
    <source>
        <dbReference type="SAM" id="Phobius"/>
    </source>
</evidence>
<dbReference type="CDD" id="cd23995">
    <property type="entry name" value="Seipin_BSCL2_like"/>
    <property type="match status" value="1"/>
</dbReference>
<gene>
    <name evidence="9" type="ORF">RMAR00112_LOCUS27309</name>
</gene>
<protein>
    <recommendedName>
        <fullName evidence="10">Seipin</fullName>
    </recommendedName>
</protein>
<feature type="region of interest" description="Disordered" evidence="7">
    <location>
        <begin position="1"/>
        <end position="36"/>
    </location>
</feature>
<feature type="transmembrane region" description="Helical" evidence="8">
    <location>
        <begin position="317"/>
        <end position="343"/>
    </location>
</feature>
<comment type="subcellular location">
    <subcellularLocation>
        <location evidence="1">Endoplasmic reticulum membrane</location>
        <topology evidence="1">Multi-pass membrane protein</topology>
    </subcellularLocation>
</comment>
<dbReference type="GO" id="GO:0006629">
    <property type="term" value="P:lipid metabolic process"/>
    <property type="evidence" value="ECO:0007669"/>
    <property type="project" value="UniProtKB-KW"/>
</dbReference>
<evidence type="ECO:0000256" key="4">
    <source>
        <dbReference type="ARBA" id="ARBA00022989"/>
    </source>
</evidence>
<keyword evidence="6 8" id="KW-0472">Membrane</keyword>
<dbReference type="InterPro" id="IPR009617">
    <property type="entry name" value="Seipin"/>
</dbReference>
<dbReference type="AlphaFoldDB" id="A0A7S3A238"/>
<evidence type="ECO:0000256" key="6">
    <source>
        <dbReference type="ARBA" id="ARBA00023136"/>
    </source>
</evidence>
<keyword evidence="5" id="KW-0443">Lipid metabolism</keyword>
<evidence type="ECO:0000256" key="5">
    <source>
        <dbReference type="ARBA" id="ARBA00023098"/>
    </source>
</evidence>
<evidence type="ECO:0000256" key="7">
    <source>
        <dbReference type="SAM" id="MobiDB-lite"/>
    </source>
</evidence>
<feature type="transmembrane region" description="Helical" evidence="8">
    <location>
        <begin position="363"/>
        <end position="381"/>
    </location>
</feature>
<evidence type="ECO:0000256" key="2">
    <source>
        <dbReference type="ARBA" id="ARBA00022692"/>
    </source>
</evidence>
<dbReference type="GO" id="GO:0005789">
    <property type="term" value="C:endoplasmic reticulum membrane"/>
    <property type="evidence" value="ECO:0007669"/>
    <property type="project" value="UniProtKB-SubCell"/>
</dbReference>
<reference evidence="9" key="1">
    <citation type="submission" date="2021-01" db="EMBL/GenBank/DDBJ databases">
        <authorList>
            <person name="Corre E."/>
            <person name="Pelletier E."/>
            <person name="Niang G."/>
            <person name="Scheremetjew M."/>
            <person name="Finn R."/>
            <person name="Kale V."/>
            <person name="Holt S."/>
            <person name="Cochrane G."/>
            <person name="Meng A."/>
            <person name="Brown T."/>
            <person name="Cohen L."/>
        </authorList>
    </citation>
    <scope>NUCLEOTIDE SEQUENCE</scope>
    <source>
        <strain evidence="9">CCMP 769</strain>
    </source>
</reference>
<dbReference type="EMBL" id="HBHW01035541">
    <property type="protein sequence ID" value="CAE0059244.1"/>
    <property type="molecule type" value="Transcribed_RNA"/>
</dbReference>
<name>A0A7S3A238_9RHOD</name>
<organism evidence="9">
    <name type="scientific">Rhodosorus marinus</name>
    <dbReference type="NCBI Taxonomy" id="101924"/>
    <lineage>
        <taxon>Eukaryota</taxon>
        <taxon>Rhodophyta</taxon>
        <taxon>Stylonematophyceae</taxon>
        <taxon>Stylonematales</taxon>
        <taxon>Stylonemataceae</taxon>
        <taxon>Rhodosorus</taxon>
    </lineage>
</organism>
<accession>A0A7S3A238</accession>
<feature type="compositionally biased region" description="Basic residues" evidence="7">
    <location>
        <begin position="1"/>
        <end position="10"/>
    </location>
</feature>
<keyword evidence="3" id="KW-0256">Endoplasmic reticulum</keyword>
<dbReference type="GO" id="GO:0140042">
    <property type="term" value="P:lipid droplet formation"/>
    <property type="evidence" value="ECO:0007669"/>
    <property type="project" value="UniProtKB-ARBA"/>
</dbReference>
<evidence type="ECO:0000256" key="3">
    <source>
        <dbReference type="ARBA" id="ARBA00022824"/>
    </source>
</evidence>